<comment type="caution">
    <text evidence="1">The sequence shown here is derived from an EMBL/GenBank/DDBJ whole genome shotgun (WGS) entry which is preliminary data.</text>
</comment>
<dbReference type="AlphaFoldDB" id="A0A8S2WM81"/>
<gene>
    <name evidence="1" type="ORF">GIL414_LOCUS32393</name>
</gene>
<reference evidence="1" key="1">
    <citation type="submission" date="2021-02" db="EMBL/GenBank/DDBJ databases">
        <authorList>
            <person name="Nowell W R."/>
        </authorList>
    </citation>
    <scope>NUCLEOTIDE SEQUENCE</scope>
</reference>
<dbReference type="EMBL" id="CAJOBJ010068685">
    <property type="protein sequence ID" value="CAF4450583.1"/>
    <property type="molecule type" value="Genomic_DNA"/>
</dbReference>
<name>A0A8S2WM81_9BILA</name>
<feature type="non-terminal residue" evidence="1">
    <location>
        <position position="39"/>
    </location>
</feature>
<sequence>MKFYNRLSDWNYYDYDYILPQEDAGLSRRRNNQDEWNPS</sequence>
<evidence type="ECO:0000313" key="1">
    <source>
        <dbReference type="EMBL" id="CAF4450583.1"/>
    </source>
</evidence>
<organism evidence="1 2">
    <name type="scientific">Rotaria magnacalcarata</name>
    <dbReference type="NCBI Taxonomy" id="392030"/>
    <lineage>
        <taxon>Eukaryota</taxon>
        <taxon>Metazoa</taxon>
        <taxon>Spiralia</taxon>
        <taxon>Gnathifera</taxon>
        <taxon>Rotifera</taxon>
        <taxon>Eurotatoria</taxon>
        <taxon>Bdelloidea</taxon>
        <taxon>Philodinida</taxon>
        <taxon>Philodinidae</taxon>
        <taxon>Rotaria</taxon>
    </lineage>
</organism>
<protein>
    <submittedName>
        <fullName evidence="1">Uncharacterized protein</fullName>
    </submittedName>
</protein>
<evidence type="ECO:0000313" key="2">
    <source>
        <dbReference type="Proteomes" id="UP000681720"/>
    </source>
</evidence>
<dbReference type="Proteomes" id="UP000681720">
    <property type="component" value="Unassembled WGS sequence"/>
</dbReference>
<accession>A0A8S2WM81</accession>
<proteinExistence type="predicted"/>